<keyword evidence="10" id="KW-1185">Reference proteome</keyword>
<keyword evidence="2" id="KW-0479">Metal-binding</keyword>
<evidence type="ECO:0000313" key="10">
    <source>
        <dbReference type="Proteomes" id="UP000054144"/>
    </source>
</evidence>
<keyword evidence="6" id="KW-0539">Nucleus</keyword>
<dbReference type="SUPFAM" id="SSF57667">
    <property type="entry name" value="beta-beta-alpha zinc fingers"/>
    <property type="match status" value="1"/>
</dbReference>
<evidence type="ECO:0000256" key="7">
    <source>
        <dbReference type="PROSITE-ProRule" id="PRU01145"/>
    </source>
</evidence>
<keyword evidence="4 7" id="KW-0863">Zinc-finger</keyword>
<feature type="domain" description="Zinc finger C2H2 LYAR-type" evidence="8">
    <location>
        <begin position="21"/>
        <end position="49"/>
    </location>
</feature>
<dbReference type="GO" id="GO:0008270">
    <property type="term" value="F:zinc ion binding"/>
    <property type="evidence" value="ECO:0007669"/>
    <property type="project" value="UniProtKB-KW"/>
</dbReference>
<dbReference type="InterPro" id="IPR036236">
    <property type="entry name" value="Znf_C2H2_sf"/>
</dbReference>
<evidence type="ECO:0000256" key="6">
    <source>
        <dbReference type="ARBA" id="ARBA00023242"/>
    </source>
</evidence>
<evidence type="ECO:0000259" key="8">
    <source>
        <dbReference type="Pfam" id="PF08790"/>
    </source>
</evidence>
<gene>
    <name evidence="9" type="ORF">FISHEDRAFT_20858</name>
</gene>
<protein>
    <recommendedName>
        <fullName evidence="8">Zinc finger C2H2 LYAR-type domain-containing protein</fullName>
    </recommendedName>
</protein>
<dbReference type="GO" id="GO:0003677">
    <property type="term" value="F:DNA binding"/>
    <property type="evidence" value="ECO:0007669"/>
    <property type="project" value="InterPro"/>
</dbReference>
<evidence type="ECO:0000256" key="2">
    <source>
        <dbReference type="ARBA" id="ARBA00022723"/>
    </source>
</evidence>
<dbReference type="PROSITE" id="PS51804">
    <property type="entry name" value="ZF_C2HC_LYAR"/>
    <property type="match status" value="1"/>
</dbReference>
<proteinExistence type="predicted"/>
<evidence type="ECO:0000256" key="3">
    <source>
        <dbReference type="ARBA" id="ARBA00022737"/>
    </source>
</evidence>
<organism evidence="9 10">
    <name type="scientific">Fistulina hepatica ATCC 64428</name>
    <dbReference type="NCBI Taxonomy" id="1128425"/>
    <lineage>
        <taxon>Eukaryota</taxon>
        <taxon>Fungi</taxon>
        <taxon>Dikarya</taxon>
        <taxon>Basidiomycota</taxon>
        <taxon>Agaricomycotina</taxon>
        <taxon>Agaricomycetes</taxon>
        <taxon>Agaricomycetidae</taxon>
        <taxon>Agaricales</taxon>
        <taxon>Fistulinaceae</taxon>
        <taxon>Fistulina</taxon>
    </lineage>
</organism>
<dbReference type="GO" id="GO:0005730">
    <property type="term" value="C:nucleolus"/>
    <property type="evidence" value="ECO:0007669"/>
    <property type="project" value="TreeGrafter"/>
</dbReference>
<evidence type="ECO:0000313" key="9">
    <source>
        <dbReference type="EMBL" id="KIY53629.1"/>
    </source>
</evidence>
<dbReference type="InterPro" id="IPR014898">
    <property type="entry name" value="Znf_C2H2_LYAR"/>
</dbReference>
<dbReference type="Proteomes" id="UP000054144">
    <property type="component" value="Unassembled WGS sequence"/>
</dbReference>
<dbReference type="PANTHER" id="PTHR13100:SF10">
    <property type="entry name" value="CELL GROWTH-REGULATING NUCLEOLAR PROTEIN"/>
    <property type="match status" value="1"/>
</dbReference>
<dbReference type="AlphaFoldDB" id="A0A0D7APD0"/>
<dbReference type="PANTHER" id="PTHR13100">
    <property type="entry name" value="CELL GROWTH-REGULATING NUCLEOLAR PROTEIN LYAR"/>
    <property type="match status" value="1"/>
</dbReference>
<comment type="subcellular location">
    <subcellularLocation>
        <location evidence="1">Nucleus</location>
    </subcellularLocation>
</comment>
<dbReference type="GO" id="GO:0006364">
    <property type="term" value="P:rRNA processing"/>
    <property type="evidence" value="ECO:0007669"/>
    <property type="project" value="TreeGrafter"/>
</dbReference>
<keyword evidence="5" id="KW-0862">Zinc</keyword>
<dbReference type="InterPro" id="IPR039999">
    <property type="entry name" value="LYAR"/>
</dbReference>
<evidence type="ECO:0000256" key="5">
    <source>
        <dbReference type="ARBA" id="ARBA00022833"/>
    </source>
</evidence>
<dbReference type="GO" id="GO:0000122">
    <property type="term" value="P:negative regulation of transcription by RNA polymerase II"/>
    <property type="evidence" value="ECO:0007669"/>
    <property type="project" value="TreeGrafter"/>
</dbReference>
<dbReference type="EMBL" id="KN881603">
    <property type="protein sequence ID" value="KIY53629.1"/>
    <property type="molecule type" value="Genomic_DNA"/>
</dbReference>
<feature type="non-terminal residue" evidence="9">
    <location>
        <position position="58"/>
    </location>
</feature>
<evidence type="ECO:0000256" key="4">
    <source>
        <dbReference type="ARBA" id="ARBA00022771"/>
    </source>
</evidence>
<sequence length="58" mass="6580">CGDVVKKPKLDQHRSRCYAGFDCIDCSTSFNTPAEYKGHTSCITEAEKYQKSMYKGPR</sequence>
<reference evidence="9 10" key="1">
    <citation type="journal article" date="2015" name="Fungal Genet. Biol.">
        <title>Evolution of novel wood decay mechanisms in Agaricales revealed by the genome sequences of Fistulina hepatica and Cylindrobasidium torrendii.</title>
        <authorList>
            <person name="Floudas D."/>
            <person name="Held B.W."/>
            <person name="Riley R."/>
            <person name="Nagy L.G."/>
            <person name="Koehler G."/>
            <person name="Ransdell A.S."/>
            <person name="Younus H."/>
            <person name="Chow J."/>
            <person name="Chiniquy J."/>
            <person name="Lipzen A."/>
            <person name="Tritt A."/>
            <person name="Sun H."/>
            <person name="Haridas S."/>
            <person name="LaButti K."/>
            <person name="Ohm R.A."/>
            <person name="Kues U."/>
            <person name="Blanchette R.A."/>
            <person name="Grigoriev I.V."/>
            <person name="Minto R.E."/>
            <person name="Hibbett D.S."/>
        </authorList>
    </citation>
    <scope>NUCLEOTIDE SEQUENCE [LARGE SCALE GENOMIC DNA]</scope>
    <source>
        <strain evidence="9 10">ATCC 64428</strain>
    </source>
</reference>
<name>A0A0D7APD0_9AGAR</name>
<dbReference type="Pfam" id="PF08790">
    <property type="entry name" value="zf-LYAR"/>
    <property type="match status" value="1"/>
</dbReference>
<dbReference type="Gene3D" id="3.30.1490.490">
    <property type="match status" value="1"/>
</dbReference>
<keyword evidence="3" id="KW-0677">Repeat</keyword>
<evidence type="ECO:0000256" key="1">
    <source>
        <dbReference type="ARBA" id="ARBA00004123"/>
    </source>
</evidence>
<feature type="non-terminal residue" evidence="9">
    <location>
        <position position="1"/>
    </location>
</feature>
<dbReference type="OrthoDB" id="21474at2759"/>
<accession>A0A0D7APD0</accession>